<dbReference type="InterPro" id="IPR012347">
    <property type="entry name" value="Ferritin-like"/>
</dbReference>
<keyword evidence="1" id="KW-0175">Coiled coil</keyword>
<dbReference type="Gene3D" id="1.20.1260.10">
    <property type="match status" value="1"/>
</dbReference>
<gene>
    <name evidence="2" type="ORF">AKJ49_00090</name>
</gene>
<dbReference type="InterPro" id="IPR009078">
    <property type="entry name" value="Ferritin-like_SF"/>
</dbReference>
<evidence type="ECO:0000313" key="2">
    <source>
        <dbReference type="EMBL" id="KXB05754.1"/>
    </source>
</evidence>
<accession>A0A133VH64</accession>
<dbReference type="AlphaFoldDB" id="A0A133VH64"/>
<proteinExistence type="predicted"/>
<evidence type="ECO:0000313" key="3">
    <source>
        <dbReference type="Proteomes" id="UP000070549"/>
    </source>
</evidence>
<feature type="coiled-coil region" evidence="1">
    <location>
        <begin position="55"/>
        <end position="173"/>
    </location>
</feature>
<name>A0A133VH64_9EURY</name>
<protein>
    <recommendedName>
        <fullName evidence="4">Rubrerythrin diiron-binding domain-containing protein</fullName>
    </recommendedName>
</protein>
<organism evidence="2 3">
    <name type="scientific">candidate division MSBL1 archaeon SCGC-AAA382A03</name>
    <dbReference type="NCBI Taxonomy" id="1698278"/>
    <lineage>
        <taxon>Archaea</taxon>
        <taxon>Methanobacteriati</taxon>
        <taxon>Methanobacteriota</taxon>
        <taxon>candidate division MSBL1</taxon>
    </lineage>
</organism>
<dbReference type="Proteomes" id="UP000070549">
    <property type="component" value="Unassembled WGS sequence"/>
</dbReference>
<comment type="caution">
    <text evidence="2">The sequence shown here is derived from an EMBL/GenBank/DDBJ whole genome shotgun (WGS) entry which is preliminary data.</text>
</comment>
<evidence type="ECO:0000256" key="1">
    <source>
        <dbReference type="SAM" id="Coils"/>
    </source>
</evidence>
<evidence type="ECO:0008006" key="4">
    <source>
        <dbReference type="Google" id="ProtNLM"/>
    </source>
</evidence>
<dbReference type="SUPFAM" id="SSF47240">
    <property type="entry name" value="Ferritin-like"/>
    <property type="match status" value="1"/>
</dbReference>
<dbReference type="EMBL" id="LHYC01000002">
    <property type="protein sequence ID" value="KXB05754.1"/>
    <property type="molecule type" value="Genomic_DNA"/>
</dbReference>
<reference evidence="2 3" key="1">
    <citation type="journal article" date="2016" name="Sci. Rep.">
        <title>Metabolic traits of an uncultured archaeal lineage -MSBL1- from brine pools of the Red Sea.</title>
        <authorList>
            <person name="Mwirichia R."/>
            <person name="Alam I."/>
            <person name="Rashid M."/>
            <person name="Vinu M."/>
            <person name="Ba-Alawi W."/>
            <person name="Anthony Kamau A."/>
            <person name="Kamanda Ngugi D."/>
            <person name="Goker M."/>
            <person name="Klenk H.P."/>
            <person name="Bajic V."/>
            <person name="Stingl U."/>
        </authorList>
    </citation>
    <scope>NUCLEOTIDE SEQUENCE [LARGE SCALE GENOMIC DNA]</scope>
    <source>
        <strain evidence="2">SCGC-AAA382A03</strain>
    </source>
</reference>
<sequence>MSTDKNNFEKILAKLAFLESKLEKGFSSDFFSRLSEYDDVNDVFSYLMRGSQKHFEMLNNSVDGLERAVKKHKKDFNKLRELYSDLEEASIDIIPFLQEQYGIEKFASSQYESLVETLEDYEEEKIEDGVVKFGKSKIQNIAKEIREEEEKHAESVRKLLDKIEREKTRRREERILELLYSLLAHDLKTKLKSTCLAFFVISFRYYLY</sequence>
<keyword evidence="3" id="KW-1185">Reference proteome</keyword>